<dbReference type="PANTHER" id="PTHR43708">
    <property type="entry name" value="CONSERVED EXPRESSED OXIDOREDUCTASE (EUROFUNG)"/>
    <property type="match status" value="1"/>
</dbReference>
<dbReference type="GO" id="GO:0000166">
    <property type="term" value="F:nucleotide binding"/>
    <property type="evidence" value="ECO:0007669"/>
    <property type="project" value="InterPro"/>
</dbReference>
<dbReference type="PATRIC" id="fig|1123069.3.peg.1712"/>
<dbReference type="InterPro" id="IPR000683">
    <property type="entry name" value="Gfo/Idh/MocA-like_OxRdtase_N"/>
</dbReference>
<name>S9SGS3_9RHOB</name>
<dbReference type="EMBL" id="AOLV01000014">
    <property type="protein sequence ID" value="EPX85484.1"/>
    <property type="molecule type" value="Genomic_DNA"/>
</dbReference>
<sequence>MPCLQAPSTRPVRPERHRDHHPKTQTEGRATHGKTAQARHGRRGRGAFIGAVHRIASRIDDRWEVVAGALSSDPERARASAADLGIAPDRAYASWEEMARAEAAREDGIDAVAIVTPNHMHAGPAIAFLKAGIHVICDKPLAATSDQADAIAAAAREASARFVLTHNYTGYPLIRQARAMIAAGELGEIRLVQAEYAQDWLTESVEATGNKQAAWRTDPAQAGAGALGDIGTHAFNLLSFVTGLRTEALLADLQSFGPGRRVDDNAHVLLRLERGARGMLWASQVAPGNENGLRLRVYGTKGGLEWGQENPNVMTFAPFGEPKRILTRGGAGLGGSSAQFTRIPPGHPEGYLEAFATLYADAADLIAGTGDGALLPGIADGLDGMWFISACQRSSAAGGQWVTR</sequence>
<dbReference type="Gene3D" id="3.40.50.720">
    <property type="entry name" value="NAD(P)-binding Rossmann-like Domain"/>
    <property type="match status" value="1"/>
</dbReference>
<dbReference type="InterPro" id="IPR036291">
    <property type="entry name" value="NAD(P)-bd_dom_sf"/>
</dbReference>
<dbReference type="SUPFAM" id="SSF55347">
    <property type="entry name" value="Glyceraldehyde-3-phosphate dehydrogenase-like, C-terminal domain"/>
    <property type="match status" value="1"/>
</dbReference>
<dbReference type="SUPFAM" id="SSF51735">
    <property type="entry name" value="NAD(P)-binding Rossmann-fold domains"/>
    <property type="match status" value="1"/>
</dbReference>
<evidence type="ECO:0000259" key="2">
    <source>
        <dbReference type="Pfam" id="PF01408"/>
    </source>
</evidence>
<feature type="region of interest" description="Disordered" evidence="1">
    <location>
        <begin position="1"/>
        <end position="46"/>
    </location>
</feature>
<reference evidence="4 5" key="1">
    <citation type="journal article" date="2013" name="Stand. Genomic Sci.">
        <title>Genome sequence of the reddish-pigmented Rubellimicrobium thermophilum type strain (DSM 16684(T)), a member of the Roseobacter clade.</title>
        <authorList>
            <person name="Fiebig A."/>
            <person name="Riedel T."/>
            <person name="Gronow S."/>
            <person name="Petersen J."/>
            <person name="Klenk H.P."/>
            <person name="Goker M."/>
        </authorList>
    </citation>
    <scope>NUCLEOTIDE SEQUENCE [LARGE SCALE GENOMIC DNA]</scope>
    <source>
        <strain evidence="4 5">DSM 16684</strain>
    </source>
</reference>
<dbReference type="Proteomes" id="UP000015346">
    <property type="component" value="Unassembled WGS sequence"/>
</dbReference>
<dbReference type="Pfam" id="PF01408">
    <property type="entry name" value="GFO_IDH_MocA"/>
    <property type="match status" value="1"/>
</dbReference>
<protein>
    <submittedName>
        <fullName evidence="4">Putative dehydrogenase/related protein</fullName>
    </submittedName>
</protein>
<dbReference type="PANTHER" id="PTHR43708:SF3">
    <property type="entry name" value="OXIDOREDUCTASE"/>
    <property type="match status" value="1"/>
</dbReference>
<evidence type="ECO:0000313" key="4">
    <source>
        <dbReference type="EMBL" id="EPX85484.1"/>
    </source>
</evidence>
<dbReference type="InterPro" id="IPR051317">
    <property type="entry name" value="Gfo/Idh/MocA_oxidoreduct"/>
</dbReference>
<dbReference type="Pfam" id="PF22725">
    <property type="entry name" value="GFO_IDH_MocA_C3"/>
    <property type="match status" value="1"/>
</dbReference>
<evidence type="ECO:0000259" key="3">
    <source>
        <dbReference type="Pfam" id="PF22725"/>
    </source>
</evidence>
<dbReference type="InterPro" id="IPR055170">
    <property type="entry name" value="GFO_IDH_MocA-like_dom"/>
</dbReference>
<comment type="caution">
    <text evidence="4">The sequence shown here is derived from an EMBL/GenBank/DDBJ whole genome shotgun (WGS) entry which is preliminary data.</text>
</comment>
<dbReference type="HOGENOM" id="CLU_023194_17_1_5"/>
<proteinExistence type="predicted"/>
<dbReference type="AlphaFoldDB" id="S9SGS3"/>
<feature type="compositionally biased region" description="Basic and acidic residues" evidence="1">
    <location>
        <begin position="12"/>
        <end position="30"/>
    </location>
</feature>
<keyword evidence="5" id="KW-1185">Reference proteome</keyword>
<dbReference type="STRING" id="1123069.ruthe_01744"/>
<organism evidence="4 5">
    <name type="scientific">Rubellimicrobium thermophilum DSM 16684</name>
    <dbReference type="NCBI Taxonomy" id="1123069"/>
    <lineage>
        <taxon>Bacteria</taxon>
        <taxon>Pseudomonadati</taxon>
        <taxon>Pseudomonadota</taxon>
        <taxon>Alphaproteobacteria</taxon>
        <taxon>Rhodobacterales</taxon>
        <taxon>Roseobacteraceae</taxon>
        <taxon>Rubellimicrobium</taxon>
    </lineage>
</organism>
<feature type="domain" description="GFO/IDH/MocA-like oxidoreductase" evidence="3">
    <location>
        <begin position="174"/>
        <end position="305"/>
    </location>
</feature>
<evidence type="ECO:0000313" key="5">
    <source>
        <dbReference type="Proteomes" id="UP000015346"/>
    </source>
</evidence>
<feature type="domain" description="Gfo/Idh/MocA-like oxidoreductase N-terminal" evidence="2">
    <location>
        <begin position="48"/>
        <end position="164"/>
    </location>
</feature>
<evidence type="ECO:0000256" key="1">
    <source>
        <dbReference type="SAM" id="MobiDB-lite"/>
    </source>
</evidence>
<accession>S9SGS3</accession>
<dbReference type="Gene3D" id="3.30.360.10">
    <property type="entry name" value="Dihydrodipicolinate Reductase, domain 2"/>
    <property type="match status" value="1"/>
</dbReference>
<gene>
    <name evidence="4" type="ORF">ruthe_01744</name>
</gene>